<evidence type="ECO:0000256" key="4">
    <source>
        <dbReference type="ARBA" id="ARBA00022777"/>
    </source>
</evidence>
<accession>A0A915C9A2</accession>
<dbReference type="GO" id="GO:0004686">
    <property type="term" value="F:elongation factor-2 kinase activity"/>
    <property type="evidence" value="ECO:0007669"/>
    <property type="project" value="InterPro"/>
</dbReference>
<dbReference type="Pfam" id="PF08238">
    <property type="entry name" value="Sel1"/>
    <property type="match status" value="3"/>
</dbReference>
<reference evidence="8" key="1">
    <citation type="submission" date="2022-11" db="UniProtKB">
        <authorList>
            <consortium name="WormBaseParasite"/>
        </authorList>
    </citation>
    <scope>IDENTIFICATION</scope>
</reference>
<dbReference type="GO" id="GO:1903013">
    <property type="term" value="P:response to differentiation-inducing factor 1"/>
    <property type="evidence" value="ECO:0007669"/>
    <property type="project" value="TreeGrafter"/>
</dbReference>
<dbReference type="Gene3D" id="1.25.40.10">
    <property type="entry name" value="Tetratricopeptide repeat domain"/>
    <property type="match status" value="1"/>
</dbReference>
<keyword evidence="1" id="KW-0723">Serine/threonine-protein kinase</keyword>
<dbReference type="SMART" id="SM00811">
    <property type="entry name" value="Alpha_kinase"/>
    <property type="match status" value="1"/>
</dbReference>
<evidence type="ECO:0000259" key="6">
    <source>
        <dbReference type="PROSITE" id="PS51158"/>
    </source>
</evidence>
<dbReference type="Pfam" id="PF02816">
    <property type="entry name" value="Alpha_kinase"/>
    <property type="match status" value="1"/>
</dbReference>
<dbReference type="CDD" id="cd16967">
    <property type="entry name" value="Alpha_kinase_eEF2K"/>
    <property type="match status" value="1"/>
</dbReference>
<dbReference type="InterPro" id="IPR011990">
    <property type="entry name" value="TPR-like_helical_dom_sf"/>
</dbReference>
<dbReference type="PANTHER" id="PTHR45992">
    <property type="entry name" value="EUKARYOTIC ELONGATION FACTOR 2 KINASE-RELATED"/>
    <property type="match status" value="1"/>
</dbReference>
<keyword evidence="3" id="KW-0547">Nucleotide-binding</keyword>
<keyword evidence="4" id="KW-0418">Kinase</keyword>
<evidence type="ECO:0000256" key="5">
    <source>
        <dbReference type="ARBA" id="ARBA00022840"/>
    </source>
</evidence>
<evidence type="ECO:0000256" key="3">
    <source>
        <dbReference type="ARBA" id="ARBA00022741"/>
    </source>
</evidence>
<dbReference type="InterPro" id="IPR047588">
    <property type="entry name" value="eEF2K_a_kinase_dom"/>
</dbReference>
<dbReference type="Gene3D" id="3.20.200.10">
    <property type="entry name" value="MHCK/EF2 kinase"/>
    <property type="match status" value="1"/>
</dbReference>
<dbReference type="InterPro" id="IPR006597">
    <property type="entry name" value="Sel1-like"/>
</dbReference>
<keyword evidence="2" id="KW-0808">Transferase</keyword>
<dbReference type="InterPro" id="IPR004166">
    <property type="entry name" value="a-kinase_dom"/>
</dbReference>
<dbReference type="SUPFAM" id="SSF56112">
    <property type="entry name" value="Protein kinase-like (PK-like)"/>
    <property type="match status" value="1"/>
</dbReference>
<dbReference type="AlphaFoldDB" id="A0A915C9A2"/>
<dbReference type="SUPFAM" id="SSF81901">
    <property type="entry name" value="HCP-like"/>
    <property type="match status" value="1"/>
</dbReference>
<feature type="domain" description="Alpha-type protein kinase" evidence="6">
    <location>
        <begin position="65"/>
        <end position="274"/>
    </location>
</feature>
<dbReference type="GO" id="GO:0031037">
    <property type="term" value="P:myosin II filament disassembly"/>
    <property type="evidence" value="ECO:0007669"/>
    <property type="project" value="TreeGrafter"/>
</dbReference>
<keyword evidence="7" id="KW-1185">Reference proteome</keyword>
<dbReference type="InterPro" id="IPR051852">
    <property type="entry name" value="Alpha-type_PK"/>
</dbReference>
<evidence type="ECO:0000313" key="7">
    <source>
        <dbReference type="Proteomes" id="UP000887569"/>
    </source>
</evidence>
<evidence type="ECO:0000256" key="2">
    <source>
        <dbReference type="ARBA" id="ARBA00022679"/>
    </source>
</evidence>
<dbReference type="Proteomes" id="UP000887569">
    <property type="component" value="Unplaced"/>
</dbReference>
<dbReference type="GO" id="GO:0005524">
    <property type="term" value="F:ATP binding"/>
    <property type="evidence" value="ECO:0007669"/>
    <property type="project" value="UniProtKB-KW"/>
</dbReference>
<dbReference type="Gene3D" id="3.30.200.20">
    <property type="entry name" value="Phosphorylase Kinase, domain 1"/>
    <property type="match status" value="2"/>
</dbReference>
<dbReference type="PROSITE" id="PS51158">
    <property type="entry name" value="ALPHA_KINASE"/>
    <property type="match status" value="1"/>
</dbReference>
<protein>
    <submittedName>
        <fullName evidence="8">Alpha-type protein kinase domain-containing protein</fullName>
    </submittedName>
</protein>
<name>A0A915C9A2_PARUN</name>
<evidence type="ECO:0000256" key="1">
    <source>
        <dbReference type="ARBA" id="ARBA00022527"/>
    </source>
</evidence>
<proteinExistence type="predicted"/>
<dbReference type="PANTHER" id="PTHR45992:SF2">
    <property type="entry name" value="EUKARYOTIC ELONGATION FACTOR 2 KINASE"/>
    <property type="match status" value="1"/>
</dbReference>
<keyword evidence="5" id="KW-0067">ATP-binding</keyword>
<sequence>MSESNEQVVSAKIGSEHSSSDIVRSKELISKWRDAAKRCYSESLPDPWEQFRLTELATRNCIRHRYSPIRKQWCKDCVQVKMQREPFARGAMRECYRLKKLSAFRRNDQWEQAQNYVAKKYIRLVDRQVVFEDVKLQMDSKLWAEEFNRHNPPKKVDIMQVSVLEFTDEAGCPLYHLEHYIEGDYVKYNSNSGFVSDITRNTPQAFSHFTFERSGHQLIVVDIQGVGDLYTDPQIHTASGKGYGDGNLGTKGMALFFHSHACNEICRLMCLTKFDLSDGEKRGLYNKRTFESGSTRLISCNSSYACEPLTNDDYHSAMERLRSRSVSICSSGGFAERSVSVSSCDGVSEADSTGRSGICPCEACAGKVMRSLRRIRLKSDAESASVITDFNDDEMRIASFDRCPNVDTTSSCCSSRHTREAEREAFWLEARKFSRPAGFLSQNEVQQLAELSMQSRVNSVLGQIHVDLARYHELGRFLPKSVSASKDINFMSTDEDDHSNREGSFVYDKQAALYHLDMARRCGIVEAIITIAEIAYGLPHELLKDITDADYWGYDDPEELGMELMETAAEMGDRTAMLLVAESYETGRRLGRSRSPYWPKAVNWYSRAADFSEDSEDGTEGFISKPKYEIVQKIAEMHREGGCGLEQDFAKAYELFTEAAKLAAEAMRGKVANKLYEMAEQCAI</sequence>
<evidence type="ECO:0000313" key="8">
    <source>
        <dbReference type="WBParaSite" id="PgR103X_g006_t01"/>
    </source>
</evidence>
<organism evidence="7 8">
    <name type="scientific">Parascaris univalens</name>
    <name type="common">Nematode worm</name>
    <dbReference type="NCBI Taxonomy" id="6257"/>
    <lineage>
        <taxon>Eukaryota</taxon>
        <taxon>Metazoa</taxon>
        <taxon>Ecdysozoa</taxon>
        <taxon>Nematoda</taxon>
        <taxon>Chromadorea</taxon>
        <taxon>Rhabditida</taxon>
        <taxon>Spirurina</taxon>
        <taxon>Ascaridomorpha</taxon>
        <taxon>Ascaridoidea</taxon>
        <taxon>Ascarididae</taxon>
        <taxon>Parascaris</taxon>
    </lineage>
</organism>
<dbReference type="FunFam" id="3.20.200.10:FF:000002">
    <property type="entry name" value="Eukaryotic elongation factor 2 kinase"/>
    <property type="match status" value="1"/>
</dbReference>
<dbReference type="InterPro" id="IPR011009">
    <property type="entry name" value="Kinase-like_dom_sf"/>
</dbReference>
<dbReference type="WBParaSite" id="PgR103X_g006_t01">
    <property type="protein sequence ID" value="PgR103X_g006_t01"/>
    <property type="gene ID" value="PgR103X_g006"/>
</dbReference>